<gene>
    <name evidence="1" type="ORF">IXB50_16685</name>
</gene>
<dbReference type="EMBL" id="JADOES010000037">
    <property type="protein sequence ID" value="MBT9317062.1"/>
    <property type="molecule type" value="Genomic_DNA"/>
</dbReference>
<name>A0A947DH77_9CYAN</name>
<evidence type="ECO:0000313" key="2">
    <source>
        <dbReference type="Proteomes" id="UP000717364"/>
    </source>
</evidence>
<dbReference type="AlphaFoldDB" id="A0A947DH77"/>
<comment type="caution">
    <text evidence="1">The sequence shown here is derived from an EMBL/GenBank/DDBJ whole genome shotgun (WGS) entry which is preliminary data.</text>
</comment>
<keyword evidence="2" id="KW-1185">Reference proteome</keyword>
<reference evidence="1" key="2">
    <citation type="journal article" date="2021" name="Mar. Drugs">
        <title>Genome Reduction and Secondary Metabolism of the Marine Sponge-Associated Cyanobacterium Leptothoe.</title>
        <authorList>
            <person name="Konstantinou D."/>
            <person name="Popin R.V."/>
            <person name="Fewer D.P."/>
            <person name="Sivonen K."/>
            <person name="Gkelis S."/>
        </authorList>
    </citation>
    <scope>NUCLEOTIDE SEQUENCE</scope>
    <source>
        <strain evidence="1">TAU-MAC 1115</strain>
    </source>
</reference>
<organism evidence="1 2">
    <name type="scientific">Leptothoe spongobia TAU-MAC 1115</name>
    <dbReference type="NCBI Taxonomy" id="1967444"/>
    <lineage>
        <taxon>Bacteria</taxon>
        <taxon>Bacillati</taxon>
        <taxon>Cyanobacteriota</taxon>
        <taxon>Cyanophyceae</taxon>
        <taxon>Nodosilineales</taxon>
        <taxon>Cymatolegaceae</taxon>
        <taxon>Leptothoe</taxon>
        <taxon>Leptothoe spongobia</taxon>
    </lineage>
</organism>
<dbReference type="Proteomes" id="UP000717364">
    <property type="component" value="Unassembled WGS sequence"/>
</dbReference>
<accession>A0A947DH77</accession>
<reference evidence="1" key="1">
    <citation type="submission" date="2020-11" db="EMBL/GenBank/DDBJ databases">
        <authorList>
            <person name="Konstantinou D."/>
            <person name="Gkelis S."/>
            <person name="Popin R."/>
            <person name="Fewer D."/>
            <person name="Sivonen K."/>
        </authorList>
    </citation>
    <scope>NUCLEOTIDE SEQUENCE</scope>
    <source>
        <strain evidence="1">TAU-MAC 1115</strain>
    </source>
</reference>
<evidence type="ECO:0000313" key="1">
    <source>
        <dbReference type="EMBL" id="MBT9317062.1"/>
    </source>
</evidence>
<protein>
    <submittedName>
        <fullName evidence="1">Uncharacterized protein</fullName>
    </submittedName>
</protein>
<proteinExistence type="predicted"/>
<sequence length="116" mass="13384">MQVNVADTPSLSELASWLQHKGWQELPPSAAVLNYCDRIWQKKTDRLFFSLYNYNSLQLGHSNSQEEPNSFAIELAAQSNDGYWARYEKYGIRGSELQDVLDDQMVKLLKAWQAIN</sequence>